<gene>
    <name evidence="1" type="ORF">BJR07_27305</name>
</gene>
<dbReference type="NCBIfam" id="NF047645">
    <property type="entry name" value="CopZ_Nterm_CC"/>
    <property type="match status" value="1"/>
</dbReference>
<evidence type="ECO:0000313" key="1">
    <source>
        <dbReference type="EMBL" id="OKA32695.1"/>
    </source>
</evidence>
<dbReference type="Gene3D" id="2.20.25.270">
    <property type="match status" value="1"/>
</dbReference>
<reference evidence="1 2" key="1">
    <citation type="submission" date="2016-11" db="EMBL/GenBank/DDBJ databases">
        <title>Identification of Bacillus cereus isolated from egg-white.</title>
        <authorList>
            <person name="Soni A."/>
            <person name="Oey I."/>
            <person name="Silcock P."/>
            <person name="Bremer P."/>
        </authorList>
    </citation>
    <scope>NUCLEOTIDE SEQUENCE [LARGE SCALE GENOMIC DNA]</scope>
    <source>
        <strain evidence="1 2">NZAS03</strain>
    </source>
</reference>
<dbReference type="CDD" id="cd10141">
    <property type="entry name" value="CopZ-like_Fer2_BFD-like"/>
    <property type="match status" value="1"/>
</dbReference>
<dbReference type="Proteomes" id="UP000186535">
    <property type="component" value="Unassembled WGS sequence"/>
</dbReference>
<dbReference type="EMBL" id="MPON01000018">
    <property type="protein sequence ID" value="OKA32695.1"/>
    <property type="molecule type" value="Genomic_DNA"/>
</dbReference>
<accession>A0A1C4DJ13</accession>
<dbReference type="AlphaFoldDB" id="A0A1C4DJ13"/>
<dbReference type="Pfam" id="PF18423">
    <property type="entry name" value="zf_CopZ"/>
    <property type="match status" value="1"/>
</dbReference>
<name>A0A1C4DJ13_BACCE</name>
<organism evidence="1 2">
    <name type="scientific">Bacillus cereus</name>
    <dbReference type="NCBI Taxonomy" id="1396"/>
    <lineage>
        <taxon>Bacteria</taxon>
        <taxon>Bacillati</taxon>
        <taxon>Bacillota</taxon>
        <taxon>Bacilli</taxon>
        <taxon>Bacillales</taxon>
        <taxon>Bacillaceae</taxon>
        <taxon>Bacillus</taxon>
        <taxon>Bacillus cereus group</taxon>
    </lineage>
</organism>
<protein>
    <submittedName>
        <fullName evidence="1">(2Fe-2S)-binding protein</fullName>
    </submittedName>
</protein>
<evidence type="ECO:0000313" key="2">
    <source>
        <dbReference type="Proteomes" id="UP000186535"/>
    </source>
</evidence>
<proteinExistence type="predicted"/>
<dbReference type="RefSeq" id="WP_016117820.1">
    <property type="nucleotide sequence ID" value="NZ_CAKJVO010000002.1"/>
</dbReference>
<dbReference type="Gene3D" id="1.10.10.1100">
    <property type="entry name" value="BFD-like [2Fe-2S]-binding domain"/>
    <property type="match status" value="1"/>
</dbReference>
<dbReference type="InterPro" id="IPR041854">
    <property type="entry name" value="BFD-like_2Fe2S-bd_dom_sf"/>
</dbReference>
<dbReference type="InterPro" id="IPR040890">
    <property type="entry name" value="Znf_CopZ"/>
</dbReference>
<sequence>MGDCCSNVKEIKIESIANCPSCKNKAKNLKLITLKSLLKPYVLETLDAKESHYFCSNKACDVVYFDKNNKKYLISDIKIAVHQKDDSATTPICYCFDWTKEKIKHYVENELSPNPLEHIRENIKENRCGCEVNNPQGSCCLGNVTTYIRKHTYLHPNYSPYRKKHKQNKS</sequence>
<comment type="caution">
    <text evidence="1">The sequence shown here is derived from an EMBL/GenBank/DDBJ whole genome shotgun (WGS) entry which is preliminary data.</text>
</comment>